<comment type="caution">
    <text evidence="1">The sequence shown here is derived from an EMBL/GenBank/DDBJ whole genome shotgun (WGS) entry which is preliminary data.</text>
</comment>
<dbReference type="Proteomes" id="UP000297014">
    <property type="component" value="Unassembled WGS sequence"/>
</dbReference>
<proteinExistence type="predicted"/>
<evidence type="ECO:0000313" key="2">
    <source>
        <dbReference type="Proteomes" id="UP000297014"/>
    </source>
</evidence>
<dbReference type="SUPFAM" id="SSF55729">
    <property type="entry name" value="Acyl-CoA N-acyltransferases (Nat)"/>
    <property type="match status" value="1"/>
</dbReference>
<dbReference type="AlphaFoldDB" id="A0A4S4JVG0"/>
<dbReference type="InterPro" id="IPR016181">
    <property type="entry name" value="Acyl_CoA_acyltransferase"/>
</dbReference>
<protein>
    <recommendedName>
        <fullName evidence="3">N-acetyltransferase domain-containing protein</fullName>
    </recommendedName>
</protein>
<evidence type="ECO:0008006" key="3">
    <source>
        <dbReference type="Google" id="ProtNLM"/>
    </source>
</evidence>
<sequence length="150" mass="17084">MSLVVRKAEKHDLLKIQRLMARAGAQDTAIDEQVTKFLVVENDEKAIIGIAGIEKGKKNGLIRSFILDSPTWTAEMSIEFMDIVLAYAKERKIERIYACTKGKTPLFWQLGFRQIDKEEVPIDVSSLPHYQRTIGQNVAVWSYDLKSKIS</sequence>
<name>A0A4S4JVG0_ALKAL</name>
<dbReference type="OrthoDB" id="2678531at2"/>
<accession>A0A4S4JVG0</accession>
<dbReference type="RefSeq" id="WP_003324254.1">
    <property type="nucleotide sequence ID" value="NZ_JALP01000260.1"/>
</dbReference>
<dbReference type="EMBL" id="JALP01000260">
    <property type="protein sequence ID" value="THG89118.1"/>
    <property type="molecule type" value="Genomic_DNA"/>
</dbReference>
<evidence type="ECO:0000313" key="1">
    <source>
        <dbReference type="EMBL" id="THG89118.1"/>
    </source>
</evidence>
<dbReference type="Gene3D" id="3.40.630.30">
    <property type="match status" value="1"/>
</dbReference>
<gene>
    <name evidence="1" type="ORF">AJ85_19490</name>
</gene>
<organism evidence="1 2">
    <name type="scientific">Alkalihalobacillus alcalophilus ATCC 27647 = CGMCC 1.3604</name>
    <dbReference type="NCBI Taxonomy" id="1218173"/>
    <lineage>
        <taxon>Bacteria</taxon>
        <taxon>Bacillati</taxon>
        <taxon>Bacillota</taxon>
        <taxon>Bacilli</taxon>
        <taxon>Bacillales</taxon>
        <taxon>Bacillaceae</taxon>
        <taxon>Alkalihalobacillus</taxon>
    </lineage>
</organism>
<reference evidence="1 2" key="1">
    <citation type="submission" date="2014-01" db="EMBL/GenBank/DDBJ databases">
        <title>Draft genome sequencing of Bacillus alcalophilus CGMCC 1.3604.</title>
        <authorList>
            <person name="Yang J."/>
            <person name="Diao L."/>
            <person name="Yang S."/>
        </authorList>
    </citation>
    <scope>NUCLEOTIDE SEQUENCE [LARGE SCALE GENOMIC DNA]</scope>
    <source>
        <strain evidence="1 2">CGMCC 1.3604</strain>
    </source>
</reference>